<comment type="caution">
    <text evidence="1">The sequence shown here is derived from an EMBL/GenBank/DDBJ whole genome shotgun (WGS) entry which is preliminary data.</text>
</comment>
<protein>
    <submittedName>
        <fullName evidence="1">Uncharacterized protein</fullName>
    </submittedName>
</protein>
<dbReference type="EMBL" id="JAKZEL010000009">
    <property type="protein sequence ID" value="KAI4540732.1"/>
    <property type="molecule type" value="Genomic_DNA"/>
</dbReference>
<name>A0AAD4YB25_OVIAM</name>
<evidence type="ECO:0000313" key="2">
    <source>
        <dbReference type="Proteomes" id="UP001214576"/>
    </source>
</evidence>
<reference evidence="1" key="1">
    <citation type="submission" date="2022-03" db="EMBL/GenBank/DDBJ databases">
        <title>Genomic analyses of argali, domestic sheep and their hybrids provide insights into chromosomal evolution, heterosis and genetic basis of agronomic traits.</title>
        <authorList>
            <person name="Li M."/>
        </authorList>
    </citation>
    <scope>NUCLEOTIDE SEQUENCE</scope>
    <source>
        <strain evidence="1">CAU-MHL-2022a</strain>
        <tissue evidence="1">Skin</tissue>
    </source>
</reference>
<evidence type="ECO:0000313" key="1">
    <source>
        <dbReference type="EMBL" id="KAI4540732.1"/>
    </source>
</evidence>
<organism evidence="1 2">
    <name type="scientific">Ovis ammon polii</name>
    <dbReference type="NCBI Taxonomy" id="230172"/>
    <lineage>
        <taxon>Eukaryota</taxon>
        <taxon>Metazoa</taxon>
        <taxon>Chordata</taxon>
        <taxon>Craniata</taxon>
        <taxon>Vertebrata</taxon>
        <taxon>Euteleostomi</taxon>
        <taxon>Mammalia</taxon>
        <taxon>Eutheria</taxon>
        <taxon>Laurasiatheria</taxon>
        <taxon>Artiodactyla</taxon>
        <taxon>Ruminantia</taxon>
        <taxon>Pecora</taxon>
        <taxon>Bovidae</taxon>
        <taxon>Caprinae</taxon>
        <taxon>Ovis</taxon>
    </lineage>
</organism>
<gene>
    <name evidence="1" type="ORF">MG293_009773</name>
</gene>
<dbReference type="Proteomes" id="UP001214576">
    <property type="component" value="Unassembled WGS sequence"/>
</dbReference>
<dbReference type="AlphaFoldDB" id="A0AAD4YB25"/>
<accession>A0AAD4YB25</accession>
<keyword evidence="2" id="KW-1185">Reference proteome</keyword>
<sequence>MNSLTFRFPEKRREKRPPLGTGCCRHRCHISGAKCPLWQQEEKGVPTALEQQCRPPPTRSCTGLRSAVHKGFGHPGGHKIYSPNCTGYGEMRLLLAKTNAVSMNLSPRKVARELTSCKLERFECKEQHVAEGNMI</sequence>
<proteinExistence type="predicted"/>